<keyword evidence="2" id="KW-1185">Reference proteome</keyword>
<dbReference type="EMBL" id="CM047942">
    <property type="protein sequence ID" value="KAI9902103.1"/>
    <property type="molecule type" value="Genomic_DNA"/>
</dbReference>
<gene>
    <name evidence="1" type="ORF">N3K66_003920</name>
</gene>
<evidence type="ECO:0000313" key="2">
    <source>
        <dbReference type="Proteomes" id="UP001163324"/>
    </source>
</evidence>
<reference evidence="1" key="1">
    <citation type="submission" date="2022-10" db="EMBL/GenBank/DDBJ databases">
        <title>Complete Genome of Trichothecium roseum strain YXFP-22015, a Plant Pathogen Isolated from Citrus.</title>
        <authorList>
            <person name="Wang Y."/>
            <person name="Zhu L."/>
        </authorList>
    </citation>
    <scope>NUCLEOTIDE SEQUENCE</scope>
    <source>
        <strain evidence="1">YXFP-22015</strain>
    </source>
</reference>
<evidence type="ECO:0000313" key="1">
    <source>
        <dbReference type="EMBL" id="KAI9902103.1"/>
    </source>
</evidence>
<name>A0ACC0V755_9HYPO</name>
<accession>A0ACC0V755</accession>
<comment type="caution">
    <text evidence="1">The sequence shown here is derived from an EMBL/GenBank/DDBJ whole genome shotgun (WGS) entry which is preliminary data.</text>
</comment>
<organism evidence="1 2">
    <name type="scientific">Trichothecium roseum</name>
    <dbReference type="NCBI Taxonomy" id="47278"/>
    <lineage>
        <taxon>Eukaryota</taxon>
        <taxon>Fungi</taxon>
        <taxon>Dikarya</taxon>
        <taxon>Ascomycota</taxon>
        <taxon>Pezizomycotina</taxon>
        <taxon>Sordariomycetes</taxon>
        <taxon>Hypocreomycetidae</taxon>
        <taxon>Hypocreales</taxon>
        <taxon>Hypocreales incertae sedis</taxon>
        <taxon>Trichothecium</taxon>
    </lineage>
</organism>
<proteinExistence type="predicted"/>
<protein>
    <submittedName>
        <fullName evidence="1">Uncharacterized protein</fullName>
    </submittedName>
</protein>
<sequence length="1089" mass="120314">MTSAAVRLLHAPEHIPASPTASVISCRATVSTISPDGISSGDLPLFLPTFDHQYHQQHQPSQQTQHHRSPYPLGQQQQHHHHHYQQQQQQPYYQYQPQYYYSSPGFSTDSVVAAAPIRRGYFPQQQSSPPQYDHPAMSATLMKKQPDAVPPPPKQIRFVNNQGHPPSKRRRINAACLTCRRRKTRCAGERPLCSTCTKNRHECLGYPEDRKETGDAADGRSASRERDTDGQNDDGSEDGDSQEPERPAKKTKISASDHVATPASTAAQKVDVQAQAIRRTKSGEMVSQSSPVAASPPVQPQPPPVDEMGPESPAMRRGQIPHDHRIPYFRYFGPTAIVPGYKQMVVSVRDRRWSNNASNSPTSPVSNPSGKAASSTAAESDVIIEEPPSYDPSDPAPVHPLIISLAKTFFTHMGCNYPFLNQRKFMREVKEKRAETMLVDAVCALAARFSDSPILTGGNSKMARTERGQVFAQRAKQATVDTFPCPSVGAVQACLLMAYEGFGANQDSALWMYLGLAIRMAVDLGLSKVIGTQYQGDKDPSNTRREPGSPELRKDQSDLPSQAEQREMEQERIDTFWAVFILDRVISSGTGRPVTLRDDDFELAFPGPSVDPTTNWPTPFPTLIEIIHLYGRVCDVLNNVHDLQDLTQDKWQKLNDMETQLTKVYRKWDARLHFSVNNFKVYLGIGQGTTFILLHLWFHALFIILHQPTLMTPLSNADGLQLLSDSRELSMSSAKTICDILAFADLIDPNSFIGNPFTNQPIYIAACAFLMESSIEASADSSRECSPPRQTSAPSHPSRQSRHSLLASVTSQNYQRCYSSLEQIHAYWGGVKYVMTALDQKAKGIWDCETYTSEEYEATKKPVANMNSLNSQFNFGTNPMSPKAGGPPIAWSLSGTANSPNSSLTLMYQNCNPMMTPSNTHTSTARTGSTPPGGMSYDASRLERGGLYPPPFPQAHTSAVRASPRISSLAGQNQQQHMGEGSKMFMTPAFTPGSNHSNNFEYSASPASTMAESSARQSHMYYPSNMSYQTSWGGSSNMDAITFDSQDIDIGALGLQQPELMGPWLDSIPGDLLGLFENHDMQHNGQSEQ</sequence>
<dbReference type="Proteomes" id="UP001163324">
    <property type="component" value="Chromosome 3"/>
</dbReference>